<dbReference type="InterPro" id="IPR002933">
    <property type="entry name" value="Peptidase_M20"/>
</dbReference>
<dbReference type="InterPro" id="IPR052030">
    <property type="entry name" value="Peptidase_M20/M20A_hydrolases"/>
</dbReference>
<dbReference type="SUPFAM" id="SSF55031">
    <property type="entry name" value="Bacterial exopeptidase dimerisation domain"/>
    <property type="match status" value="1"/>
</dbReference>
<dbReference type="PIRSF" id="PIRSF037227">
    <property type="entry name" value="Aminobenzoyl-glu_utiliz_pB"/>
    <property type="match status" value="1"/>
</dbReference>
<dbReference type="AlphaFoldDB" id="A0A923KY42"/>
<evidence type="ECO:0000313" key="2">
    <source>
        <dbReference type="Proteomes" id="UP000659630"/>
    </source>
</evidence>
<dbReference type="Gene3D" id="3.30.70.360">
    <property type="match status" value="1"/>
</dbReference>
<dbReference type="EMBL" id="JACONZ010000002">
    <property type="protein sequence ID" value="MBC5581484.1"/>
    <property type="molecule type" value="Genomic_DNA"/>
</dbReference>
<dbReference type="Pfam" id="PF01546">
    <property type="entry name" value="Peptidase_M20"/>
    <property type="match status" value="1"/>
</dbReference>
<dbReference type="InterPro" id="IPR017145">
    <property type="entry name" value="Aminobenzoyl-glu_utiliz_pB"/>
</dbReference>
<reference evidence="1" key="1">
    <citation type="submission" date="2020-08" db="EMBL/GenBank/DDBJ databases">
        <title>Genome public.</title>
        <authorList>
            <person name="Liu C."/>
            <person name="Sun Q."/>
        </authorList>
    </citation>
    <scope>NUCLEOTIDE SEQUENCE</scope>
    <source>
        <strain evidence="1">BX8</strain>
    </source>
</reference>
<comment type="caution">
    <text evidence="1">The sequence shown here is derived from an EMBL/GenBank/DDBJ whole genome shotgun (WGS) entry which is preliminary data.</text>
</comment>
<name>A0A923KY42_9FIRM</name>
<sequence length="474" mass="50521">MEDLARVGRLVDEVAEKAIGLNKKIWSYAELNFREDKSAAALADALEAEGFAVERGVAGVRTAFVASFGSGRPVIALLGEYDALSSLSQKAACPRREPLAEGAPGHGCGHSLLGAGAFAAAVAVKRYMQETGLPMTVRFYGCPAEEDGGGKVYMAREGMFDDVDAALTWHPDAVNAVKGVGSLAVMGVLYSFKGQSAHAAAAPQAGRSALDAAELMNIGCQFLREHMPPDCRLHYAFRDVGGAAPNVVQASASLHYYIRAGRVDEMFKLFERVNKIAAGAAMMTETEMQYRIIDGFSDYVPNRVLSELMARCMADVGAPAFDEADRALAAEFAATLTAEERHSNLDPACRDNRLSYRYFDGKVLDDTVIPFCCQPDLPSPGSTDVGDVSYCAPTAQCQVATMALGTGGHTWQMTAQSDSSIGEKGMLAAAKALALTAVRAAADPQLLEAAAAEWRQSCPDGYRCPMPAENRPEF</sequence>
<dbReference type="GO" id="GO:0016805">
    <property type="term" value="F:dipeptidase activity"/>
    <property type="evidence" value="ECO:0007669"/>
    <property type="project" value="TreeGrafter"/>
</dbReference>
<dbReference type="GO" id="GO:0005737">
    <property type="term" value="C:cytoplasm"/>
    <property type="evidence" value="ECO:0007669"/>
    <property type="project" value="TreeGrafter"/>
</dbReference>
<keyword evidence="2" id="KW-1185">Reference proteome</keyword>
<dbReference type="SUPFAM" id="SSF53187">
    <property type="entry name" value="Zn-dependent exopeptidases"/>
    <property type="match status" value="1"/>
</dbReference>
<dbReference type="RefSeq" id="WP_186887831.1">
    <property type="nucleotide sequence ID" value="NZ_JACONZ010000002.1"/>
</dbReference>
<dbReference type="FunFam" id="3.30.70.360:FF:000004">
    <property type="entry name" value="Peptidase M20 domain-containing protein 2"/>
    <property type="match status" value="1"/>
</dbReference>
<proteinExistence type="predicted"/>
<dbReference type="PANTHER" id="PTHR30575">
    <property type="entry name" value="PEPTIDASE M20"/>
    <property type="match status" value="1"/>
</dbReference>
<dbReference type="InterPro" id="IPR036264">
    <property type="entry name" value="Bact_exopeptidase_dim_dom"/>
</dbReference>
<dbReference type="NCBIfam" id="TIGR01891">
    <property type="entry name" value="amidohydrolases"/>
    <property type="match status" value="1"/>
</dbReference>
<dbReference type="Proteomes" id="UP000659630">
    <property type="component" value="Unassembled WGS sequence"/>
</dbReference>
<dbReference type="InterPro" id="IPR017439">
    <property type="entry name" value="Amidohydrolase"/>
</dbReference>
<protein>
    <submittedName>
        <fullName evidence="1">Amidohydrolase</fullName>
    </submittedName>
</protein>
<gene>
    <name evidence="1" type="ORF">H8S23_08165</name>
</gene>
<dbReference type="GO" id="GO:0071713">
    <property type="term" value="F:para-aminobenzoyl-glutamate hydrolase activity"/>
    <property type="evidence" value="ECO:0007669"/>
    <property type="project" value="TreeGrafter"/>
</dbReference>
<dbReference type="Gene3D" id="3.40.630.10">
    <property type="entry name" value="Zn peptidases"/>
    <property type="match status" value="1"/>
</dbReference>
<evidence type="ECO:0000313" key="1">
    <source>
        <dbReference type="EMBL" id="MBC5581484.1"/>
    </source>
</evidence>
<dbReference type="GO" id="GO:0046657">
    <property type="term" value="P:folic acid catabolic process"/>
    <property type="evidence" value="ECO:0007669"/>
    <property type="project" value="TreeGrafter"/>
</dbReference>
<accession>A0A923KY42</accession>
<dbReference type="PANTHER" id="PTHR30575:SF0">
    <property type="entry name" value="XAA-ARG DIPEPTIDASE"/>
    <property type="match status" value="1"/>
</dbReference>
<organism evidence="1 2">
    <name type="scientific">Anaerofilum hominis</name>
    <dbReference type="NCBI Taxonomy" id="2763016"/>
    <lineage>
        <taxon>Bacteria</taxon>
        <taxon>Bacillati</taxon>
        <taxon>Bacillota</taxon>
        <taxon>Clostridia</taxon>
        <taxon>Eubacteriales</taxon>
        <taxon>Oscillospiraceae</taxon>
        <taxon>Anaerofilum</taxon>
    </lineage>
</organism>